<sequence>MQAAADRWSPGVAQAAITAVRALFHCFCPPPMEASTLKELPDIIDSVTSRDTPDGASDCLSVLIAHRRTRDRWRNLGGCWNGVNRQRVVHLRCNSL</sequence>
<evidence type="ECO:0000313" key="2">
    <source>
        <dbReference type="Proteomes" id="UP000247810"/>
    </source>
</evidence>
<dbReference type="VEuPathDB" id="FungiDB:BO71DRAFT_96773"/>
<dbReference type="EMBL" id="KZ826006">
    <property type="protein sequence ID" value="PYH89917.1"/>
    <property type="molecule type" value="Genomic_DNA"/>
</dbReference>
<dbReference type="AlphaFoldDB" id="A0A319D5W9"/>
<protein>
    <submittedName>
        <fullName evidence="1">Uncharacterized protein</fullName>
    </submittedName>
</protein>
<proteinExistence type="predicted"/>
<dbReference type="Proteomes" id="UP000247810">
    <property type="component" value="Unassembled WGS sequence"/>
</dbReference>
<organism evidence="1 2">
    <name type="scientific">Aspergillus ellipticus CBS 707.79</name>
    <dbReference type="NCBI Taxonomy" id="1448320"/>
    <lineage>
        <taxon>Eukaryota</taxon>
        <taxon>Fungi</taxon>
        <taxon>Dikarya</taxon>
        <taxon>Ascomycota</taxon>
        <taxon>Pezizomycotina</taxon>
        <taxon>Eurotiomycetes</taxon>
        <taxon>Eurotiomycetidae</taxon>
        <taxon>Eurotiales</taxon>
        <taxon>Aspergillaceae</taxon>
        <taxon>Aspergillus</taxon>
        <taxon>Aspergillus subgen. Circumdati</taxon>
    </lineage>
</organism>
<reference evidence="1 2" key="1">
    <citation type="submission" date="2018-02" db="EMBL/GenBank/DDBJ databases">
        <title>The genomes of Aspergillus section Nigri reveals drivers in fungal speciation.</title>
        <authorList>
            <consortium name="DOE Joint Genome Institute"/>
            <person name="Vesth T.C."/>
            <person name="Nybo J."/>
            <person name="Theobald S."/>
            <person name="Brandl J."/>
            <person name="Frisvad J.C."/>
            <person name="Nielsen K.F."/>
            <person name="Lyhne E.K."/>
            <person name="Kogle M.E."/>
            <person name="Kuo A."/>
            <person name="Riley R."/>
            <person name="Clum A."/>
            <person name="Nolan M."/>
            <person name="Lipzen A."/>
            <person name="Salamov A."/>
            <person name="Henrissat B."/>
            <person name="Wiebenga A."/>
            <person name="De vries R.P."/>
            <person name="Grigoriev I.V."/>
            <person name="Mortensen U.H."/>
            <person name="Andersen M.R."/>
            <person name="Baker S.E."/>
        </authorList>
    </citation>
    <scope>NUCLEOTIDE SEQUENCE [LARGE SCALE GENOMIC DNA]</scope>
    <source>
        <strain evidence="1 2">CBS 707.79</strain>
    </source>
</reference>
<evidence type="ECO:0000313" key="1">
    <source>
        <dbReference type="EMBL" id="PYH89917.1"/>
    </source>
</evidence>
<keyword evidence="2" id="KW-1185">Reference proteome</keyword>
<gene>
    <name evidence="1" type="ORF">BO71DRAFT_96773</name>
</gene>
<accession>A0A319D5W9</accession>
<name>A0A319D5W9_9EURO</name>